<evidence type="ECO:0000313" key="3">
    <source>
        <dbReference type="Proteomes" id="UP000779508"/>
    </source>
</evidence>
<dbReference type="Pfam" id="PF08984">
    <property type="entry name" value="DUF1858"/>
    <property type="match status" value="1"/>
</dbReference>
<sequence>MKKIDFNKSIYELSQQYPEIIEIMENIGFKDITKKGMLNTAGRIMTIPKGAMMKGIKMEQIKKEFEDKGFLIN</sequence>
<dbReference type="Proteomes" id="UP000779508">
    <property type="component" value="Unassembled WGS sequence"/>
</dbReference>
<organism evidence="2 3">
    <name type="scientific">Alkaliphilus flagellatus</name>
    <dbReference type="NCBI Taxonomy" id="2841507"/>
    <lineage>
        <taxon>Bacteria</taxon>
        <taxon>Bacillati</taxon>
        <taxon>Bacillota</taxon>
        <taxon>Clostridia</taxon>
        <taxon>Peptostreptococcales</taxon>
        <taxon>Natronincolaceae</taxon>
        <taxon>Alkaliphilus</taxon>
    </lineage>
</organism>
<dbReference type="RefSeq" id="WP_216417853.1">
    <property type="nucleotide sequence ID" value="NZ_JAHLQK010000004.1"/>
</dbReference>
<feature type="domain" description="DUF1858" evidence="1">
    <location>
        <begin position="4"/>
        <end position="61"/>
    </location>
</feature>
<comment type="caution">
    <text evidence="2">The sequence shown here is derived from an EMBL/GenBank/DDBJ whole genome shotgun (WGS) entry which is preliminary data.</text>
</comment>
<proteinExistence type="predicted"/>
<evidence type="ECO:0000313" key="2">
    <source>
        <dbReference type="EMBL" id="MBU5677263.1"/>
    </source>
</evidence>
<name>A0ABS6G6M1_9FIRM</name>
<keyword evidence="3" id="KW-1185">Reference proteome</keyword>
<dbReference type="EMBL" id="JAHLQK010000004">
    <property type="protein sequence ID" value="MBU5677263.1"/>
    <property type="molecule type" value="Genomic_DNA"/>
</dbReference>
<accession>A0ABS6G6M1</accession>
<gene>
    <name evidence="2" type="ORF">KQI88_12650</name>
</gene>
<dbReference type="InterPro" id="IPR015077">
    <property type="entry name" value="DUF1858"/>
</dbReference>
<reference evidence="2 3" key="1">
    <citation type="submission" date="2021-06" db="EMBL/GenBank/DDBJ databases">
        <authorList>
            <person name="Sun Q."/>
            <person name="Li D."/>
        </authorList>
    </citation>
    <scope>NUCLEOTIDE SEQUENCE [LARGE SCALE GENOMIC DNA]</scope>
    <source>
        <strain evidence="2 3">MSJ-5</strain>
    </source>
</reference>
<protein>
    <submittedName>
        <fullName evidence="2">DUF1858 domain-containing protein</fullName>
    </submittedName>
</protein>
<evidence type="ECO:0000259" key="1">
    <source>
        <dbReference type="Pfam" id="PF08984"/>
    </source>
</evidence>